<protein>
    <submittedName>
        <fullName evidence="1">Uncharacterized protein</fullName>
    </submittedName>
</protein>
<keyword evidence="2" id="KW-1185">Reference proteome</keyword>
<dbReference type="EMBL" id="CATNWA010003879">
    <property type="protein sequence ID" value="CAI9546548.1"/>
    <property type="molecule type" value="Genomic_DNA"/>
</dbReference>
<proteinExistence type="predicted"/>
<reference evidence="1" key="1">
    <citation type="submission" date="2023-05" db="EMBL/GenBank/DDBJ databases">
        <authorList>
            <person name="Stuckert A."/>
        </authorList>
    </citation>
    <scope>NUCLEOTIDE SEQUENCE</scope>
</reference>
<evidence type="ECO:0000313" key="1">
    <source>
        <dbReference type="EMBL" id="CAI9546548.1"/>
    </source>
</evidence>
<organism evidence="1 2">
    <name type="scientific">Staurois parvus</name>
    <dbReference type="NCBI Taxonomy" id="386267"/>
    <lineage>
        <taxon>Eukaryota</taxon>
        <taxon>Metazoa</taxon>
        <taxon>Chordata</taxon>
        <taxon>Craniata</taxon>
        <taxon>Vertebrata</taxon>
        <taxon>Euteleostomi</taxon>
        <taxon>Amphibia</taxon>
        <taxon>Batrachia</taxon>
        <taxon>Anura</taxon>
        <taxon>Neobatrachia</taxon>
        <taxon>Ranoidea</taxon>
        <taxon>Ranidae</taxon>
        <taxon>Staurois</taxon>
    </lineage>
</organism>
<name>A0ABN9BG67_9NEOB</name>
<dbReference type="Proteomes" id="UP001162483">
    <property type="component" value="Unassembled WGS sequence"/>
</dbReference>
<gene>
    <name evidence="1" type="ORF">SPARVUS_LOCUS2849727</name>
</gene>
<accession>A0ABN9BG67</accession>
<evidence type="ECO:0000313" key="2">
    <source>
        <dbReference type="Proteomes" id="UP001162483"/>
    </source>
</evidence>
<comment type="caution">
    <text evidence="1">The sequence shown here is derived from an EMBL/GenBank/DDBJ whole genome shotgun (WGS) entry which is preliminary data.</text>
</comment>
<sequence>MHSGKYYSPGKRQTQTWAHSGLVTVGDFCASACAGPTLSFYVAYHFLAKLLFPVASTLLEYH</sequence>